<protein>
    <submittedName>
        <fullName evidence="2">Group 1 major outer membrane porin protein PorA</fullName>
    </submittedName>
</protein>
<feature type="signal peptide" evidence="1">
    <location>
        <begin position="1"/>
        <end position="22"/>
    </location>
</feature>
<evidence type="ECO:0000313" key="2">
    <source>
        <dbReference type="EMBL" id="EDP6655435.1"/>
    </source>
</evidence>
<name>A0A6F9L8Z3_CAMJU</name>
<dbReference type="EMBL" id="AANNON010000002">
    <property type="protein sequence ID" value="EDP6655435.1"/>
    <property type="molecule type" value="Genomic_DNA"/>
</dbReference>
<accession>A0A6F9L8Z3</accession>
<organism evidence="2">
    <name type="scientific">Campylobacter jejuni</name>
    <dbReference type="NCBI Taxonomy" id="197"/>
    <lineage>
        <taxon>Bacteria</taxon>
        <taxon>Pseudomonadati</taxon>
        <taxon>Campylobacterota</taxon>
        <taxon>Epsilonproteobacteria</taxon>
        <taxon>Campylobacterales</taxon>
        <taxon>Campylobacteraceae</taxon>
        <taxon>Campylobacter</taxon>
    </lineage>
</organism>
<dbReference type="SMR" id="A0A6F9L8Z3"/>
<proteinExistence type="predicted"/>
<comment type="caution">
    <text evidence="2">The sequence shown here is derived from an EMBL/GenBank/DDBJ whole genome shotgun (WGS) entry which is preliminary data.</text>
</comment>
<sequence>MKLVKLSLVAALAAGAFSAANATPLEEAIKDVDVSGVLRYRYDTGNFDKNFVNNSNLNNSKQDHKYRAQVNFSAAIADNFKAFVQFDYNAADGGYGANGIKNDQKGLFVRQLYLTYTNEDVATSVIAGKQQLNLIWTDNAIDGLVGTGVKVVNNSIDGLTLAAFAVDSFMAAEQGADLLGHSNISTTSNQAPFKVDSVGNLYGAAAVGSYDLAGGQFNPQLWLAYWDQIAFFYAVDAAYSTTIFDGINWTLEGAYLGNSLDSELDDKTHANGNLFALKGSIEVNGWDASLGGLYYGDKEKASTVVIEDQGNLGSLLAGEEIFYTTGSRLNGDTGRNIFGYVTGGYTFNETVRVGADFVYGGTKTEAANHLGGGKKLEAVARVDYKYSPKLNFSAFYSYVNLDQGVNTNESADHSTVRLQALYKF</sequence>
<reference evidence="2" key="1">
    <citation type="submission" date="2019-08" db="EMBL/GenBank/DDBJ databases">
        <authorList>
            <person name="Ashton P.M."/>
            <person name="Dallman T."/>
            <person name="Nair S."/>
            <person name="De Pinna E."/>
            <person name="Peters T."/>
            <person name="Grant K."/>
        </authorList>
    </citation>
    <scope>NUCLEOTIDE SEQUENCE</scope>
    <source>
        <strain evidence="2">405978</strain>
    </source>
</reference>
<feature type="chain" id="PRO_5026325107" evidence="1">
    <location>
        <begin position="23"/>
        <end position="424"/>
    </location>
</feature>
<dbReference type="SUPFAM" id="SSF56935">
    <property type="entry name" value="Porins"/>
    <property type="match status" value="1"/>
</dbReference>
<dbReference type="InterPro" id="IPR008439">
    <property type="entry name" value="Campylo_MOMP"/>
</dbReference>
<gene>
    <name evidence="2" type="primary">porA</name>
    <name evidence="2" type="ORF">FVY41_01180</name>
</gene>
<dbReference type="Pfam" id="PF05538">
    <property type="entry name" value="Campylo_MOMP"/>
    <property type="match status" value="1"/>
</dbReference>
<evidence type="ECO:0000256" key="1">
    <source>
        <dbReference type="SAM" id="SignalP"/>
    </source>
</evidence>
<dbReference type="AlphaFoldDB" id="A0A6F9L8Z3"/>
<keyword evidence="1" id="KW-0732">Signal</keyword>